<dbReference type="Proteomes" id="UP000278036">
    <property type="component" value="Unassembled WGS sequence"/>
</dbReference>
<comment type="function">
    <text evidence="9">NADP-dependent dehydrogenase with broad substrate specificity acting on 3-hydroxy acids. Catalyzes the NADP-dependent oxidation of L-allo-threonine to L-2-amino-3-keto-butyrate, which is spontaneously decarboxylated into aminoacetone. Also acts on D-threonine, L-serine, D-serine, D-3-hydroxyisobutyrate, L-3-hydroxyisobutyrate, D-glycerate and L-glycerate. Able to catalyze the reduction of the malonic semialdehyde to 3-hydroxypropionic acid. YdfG is apparently supplementing RutE, the presumed malonic semialdehyde reductase involved in pyrimidine degradation since both are able to detoxify malonic semialdehyde.</text>
</comment>
<comment type="catalytic activity">
    <reaction evidence="3">
        <text>L-allo-threonine + NADP(+) = aminoacetone + CO2 + NADPH</text>
        <dbReference type="Rhea" id="RHEA:43524"/>
        <dbReference type="ChEBI" id="CHEBI:16526"/>
        <dbReference type="ChEBI" id="CHEBI:57783"/>
        <dbReference type="ChEBI" id="CHEBI:58320"/>
        <dbReference type="ChEBI" id="CHEBI:58349"/>
        <dbReference type="ChEBI" id="CHEBI:58585"/>
        <dbReference type="EC" id="1.1.1.381"/>
    </reaction>
</comment>
<dbReference type="PROSITE" id="PS00061">
    <property type="entry name" value="ADH_SHORT"/>
    <property type="match status" value="1"/>
</dbReference>
<dbReference type="Gene3D" id="3.40.50.720">
    <property type="entry name" value="NAD(P)-binding Rossmann-like Domain"/>
    <property type="match status" value="1"/>
</dbReference>
<dbReference type="Proteomes" id="UP000274097">
    <property type="component" value="Unassembled WGS sequence"/>
</dbReference>
<dbReference type="OrthoDB" id="9810734at2"/>
<dbReference type="EMBL" id="RFLX01000036">
    <property type="protein sequence ID" value="RMI17169.1"/>
    <property type="molecule type" value="Genomic_DNA"/>
</dbReference>
<evidence type="ECO:0000256" key="5">
    <source>
        <dbReference type="ARBA" id="ARBA00044059"/>
    </source>
</evidence>
<dbReference type="InParanoid" id="A0A3A9JA48"/>
<name>A0A3A9JA48_9PROT</name>
<evidence type="ECO:0000256" key="6">
    <source>
        <dbReference type="ARBA" id="ARBA00044065"/>
    </source>
</evidence>
<accession>A0A3A9JA48</accession>
<keyword evidence="14" id="KW-1185">Reference proteome</keyword>
<dbReference type="InterPro" id="IPR002347">
    <property type="entry name" value="SDR_fam"/>
</dbReference>
<evidence type="ECO:0000256" key="11">
    <source>
        <dbReference type="RuleBase" id="RU000363"/>
    </source>
</evidence>
<comment type="similarity">
    <text evidence="1 11">Belongs to the short-chain dehydrogenases/reductases (SDR) family.</text>
</comment>
<evidence type="ECO:0000256" key="1">
    <source>
        <dbReference type="ARBA" id="ARBA00006484"/>
    </source>
</evidence>
<dbReference type="PANTHER" id="PTHR43086">
    <property type="entry name" value="VERY-LONG-CHAIN 3-OXOOACYL-COA REDUCTASE"/>
    <property type="match status" value="1"/>
</dbReference>
<dbReference type="GO" id="GO:0035527">
    <property type="term" value="F:3-hydroxypropionate dehydrogenase (NADP+) activity"/>
    <property type="evidence" value="ECO:0007669"/>
    <property type="project" value="UniProtKB-EC"/>
</dbReference>
<dbReference type="PIRSF" id="PIRSF000126">
    <property type="entry name" value="11-beta-HSD1"/>
    <property type="match status" value="1"/>
</dbReference>
<proteinExistence type="inferred from homology"/>
<dbReference type="InterPro" id="IPR036291">
    <property type="entry name" value="NAD(P)-bd_dom_sf"/>
</dbReference>
<evidence type="ECO:0000256" key="9">
    <source>
        <dbReference type="ARBA" id="ARBA00045650"/>
    </source>
</evidence>
<sequence length="256" mass="27070">MPNALVTGASGGIGAFYADRLAARGHDLVLVARSTDKLEALARDLRARYGIQAEMITADLTDPAQVVRVVDRIRSGTPIDILINNAGANVASSFAKVADAELEALIRLNVTAPTLLTRAAIAGMASRGTGAIVNIGSVIGLATELTSGIYGATKAYMLTFSQSLAHEFGPAGVYVQAVLPGATRTDIWRHSGRNIDEIDGLMEVDDLVDAALAGFDRREAVTIPPLPDVRQWEAFEAARLAMRPNFANGKPAGRYV</sequence>
<dbReference type="EC" id="1.1.1.298" evidence="4"/>
<evidence type="ECO:0000313" key="15">
    <source>
        <dbReference type="Proteomes" id="UP000278036"/>
    </source>
</evidence>
<evidence type="ECO:0000313" key="14">
    <source>
        <dbReference type="Proteomes" id="UP000274097"/>
    </source>
</evidence>
<dbReference type="EMBL" id="RAQU01000055">
    <property type="protein sequence ID" value="RKK04137.1"/>
    <property type="molecule type" value="Genomic_DNA"/>
</dbReference>
<protein>
    <recommendedName>
        <fullName evidence="6">NADP-dependent 3-hydroxy acid dehydrogenase YdfG</fullName>
        <ecNumber evidence="4">1.1.1.298</ecNumber>
        <ecNumber evidence="5">1.1.1.381</ecNumber>
    </recommendedName>
    <alternativeName>
        <fullName evidence="8">L-allo-threonine dehydrogenase</fullName>
    </alternativeName>
    <alternativeName>
        <fullName evidence="7">Malonic semialdehyde reductase</fullName>
    </alternativeName>
</protein>
<dbReference type="Pfam" id="PF00106">
    <property type="entry name" value="adh_short"/>
    <property type="match status" value="1"/>
</dbReference>
<dbReference type="EC" id="1.1.1.381" evidence="5"/>
<evidence type="ECO:0000313" key="13">
    <source>
        <dbReference type="EMBL" id="RMI17169.1"/>
    </source>
</evidence>
<evidence type="ECO:0000256" key="3">
    <source>
        <dbReference type="ARBA" id="ARBA00043812"/>
    </source>
</evidence>
<comment type="catalytic activity">
    <reaction evidence="10">
        <text>3-hydroxypropanoate + NADP(+) = 3-oxopropanoate + NADPH + H(+)</text>
        <dbReference type="Rhea" id="RHEA:26438"/>
        <dbReference type="ChEBI" id="CHEBI:15378"/>
        <dbReference type="ChEBI" id="CHEBI:16510"/>
        <dbReference type="ChEBI" id="CHEBI:33190"/>
        <dbReference type="ChEBI" id="CHEBI:57783"/>
        <dbReference type="ChEBI" id="CHEBI:58349"/>
        <dbReference type="EC" id="1.1.1.298"/>
    </reaction>
</comment>
<dbReference type="AlphaFoldDB" id="A0A3A9JA48"/>
<gene>
    <name evidence="12" type="ORF">D6Z83_10945</name>
    <name evidence="13" type="ORF">EBE87_23790</name>
</gene>
<evidence type="ECO:0000313" key="12">
    <source>
        <dbReference type="EMBL" id="RKK04137.1"/>
    </source>
</evidence>
<comment type="caution">
    <text evidence="12">The sequence shown here is derived from an EMBL/GenBank/DDBJ whole genome shotgun (WGS) entry which is preliminary data.</text>
</comment>
<keyword evidence="2" id="KW-0560">Oxidoreductase</keyword>
<dbReference type="SUPFAM" id="SSF51735">
    <property type="entry name" value="NAD(P)-binding Rossmann-fold domains"/>
    <property type="match status" value="1"/>
</dbReference>
<evidence type="ECO:0000256" key="10">
    <source>
        <dbReference type="ARBA" id="ARBA00047274"/>
    </source>
</evidence>
<dbReference type="PRINTS" id="PR00081">
    <property type="entry name" value="GDHRDH"/>
</dbReference>
<dbReference type="PANTHER" id="PTHR43086:SF3">
    <property type="entry name" value="NADP-DEPENDENT 3-HYDROXY ACID DEHYDROGENASE YDFG"/>
    <property type="match status" value="1"/>
</dbReference>
<evidence type="ECO:0000256" key="8">
    <source>
        <dbReference type="ARBA" id="ARBA00044349"/>
    </source>
</evidence>
<reference evidence="12 15" key="1">
    <citation type="submission" date="2018-09" db="EMBL/GenBank/DDBJ databases">
        <title>Roseomonas sp. nov., isolated from feces of Tibetan antelopes in the Qinghai-Tibet plateau, China.</title>
        <authorList>
            <person name="Tian Z."/>
        </authorList>
    </citation>
    <scope>NUCLEOTIDE SEQUENCE [LARGE SCALE GENOMIC DNA]</scope>
    <source>
        <strain evidence="13 14">Z23</strain>
        <strain evidence="12 15">Z24</strain>
    </source>
</reference>
<dbReference type="InterPro" id="IPR020904">
    <property type="entry name" value="Sc_DH/Rdtase_CS"/>
</dbReference>
<evidence type="ECO:0000256" key="4">
    <source>
        <dbReference type="ARBA" id="ARBA00044050"/>
    </source>
</evidence>
<organism evidence="12 15">
    <name type="scientific">Teichococcus wenyumeiae</name>
    <dbReference type="NCBI Taxonomy" id="2478470"/>
    <lineage>
        <taxon>Bacteria</taxon>
        <taxon>Pseudomonadati</taxon>
        <taxon>Pseudomonadota</taxon>
        <taxon>Alphaproteobacteria</taxon>
        <taxon>Acetobacterales</taxon>
        <taxon>Roseomonadaceae</taxon>
        <taxon>Roseomonas</taxon>
    </lineage>
</organism>
<evidence type="ECO:0000256" key="2">
    <source>
        <dbReference type="ARBA" id="ARBA00023002"/>
    </source>
</evidence>
<evidence type="ECO:0000256" key="7">
    <source>
        <dbReference type="ARBA" id="ARBA00044271"/>
    </source>
</evidence>
<dbReference type="PRINTS" id="PR00080">
    <property type="entry name" value="SDRFAMILY"/>
</dbReference>